<organism evidence="1 2">
    <name type="scientific">Centaurea solstitialis</name>
    <name type="common">yellow star-thistle</name>
    <dbReference type="NCBI Taxonomy" id="347529"/>
    <lineage>
        <taxon>Eukaryota</taxon>
        <taxon>Viridiplantae</taxon>
        <taxon>Streptophyta</taxon>
        <taxon>Embryophyta</taxon>
        <taxon>Tracheophyta</taxon>
        <taxon>Spermatophyta</taxon>
        <taxon>Magnoliopsida</taxon>
        <taxon>eudicotyledons</taxon>
        <taxon>Gunneridae</taxon>
        <taxon>Pentapetalae</taxon>
        <taxon>asterids</taxon>
        <taxon>campanulids</taxon>
        <taxon>Asterales</taxon>
        <taxon>Asteraceae</taxon>
        <taxon>Carduoideae</taxon>
        <taxon>Cardueae</taxon>
        <taxon>Centaureinae</taxon>
        <taxon>Centaurea</taxon>
    </lineage>
</organism>
<evidence type="ECO:0000313" key="2">
    <source>
        <dbReference type="Proteomes" id="UP001172457"/>
    </source>
</evidence>
<sequence length="137" mass="15649">MPCIISCRYRSKLRSRFALVEDPCTDCMTHCCCEYCALCQEYRELNHRGINPSAGNSLGLIDPLASPGIAPKGKTLKCSIKRRCNKKVTSEHPQRWVYEPTNQHMDRYNNLGTIGRDRFPSTWKRRVSAIKTSAKIV</sequence>
<dbReference type="NCBIfam" id="TIGR01571">
    <property type="entry name" value="A_thal_Cys_rich"/>
    <property type="match status" value="1"/>
</dbReference>
<proteinExistence type="predicted"/>
<dbReference type="EMBL" id="JARYMX010000004">
    <property type="protein sequence ID" value="KAJ9550628.1"/>
    <property type="molecule type" value="Genomic_DNA"/>
</dbReference>
<protein>
    <submittedName>
        <fullName evidence="1">Uncharacterized protein</fullName>
    </submittedName>
</protein>
<gene>
    <name evidence="1" type="ORF">OSB04_014673</name>
</gene>
<evidence type="ECO:0000313" key="1">
    <source>
        <dbReference type="EMBL" id="KAJ9550628.1"/>
    </source>
</evidence>
<dbReference type="AlphaFoldDB" id="A0AA38THE4"/>
<keyword evidence="2" id="KW-1185">Reference proteome</keyword>
<dbReference type="InterPro" id="IPR006461">
    <property type="entry name" value="PLAC_motif_containing"/>
</dbReference>
<name>A0AA38THE4_9ASTR</name>
<dbReference type="PANTHER" id="PTHR15907">
    <property type="entry name" value="DUF614 FAMILY PROTEIN-RELATED"/>
    <property type="match status" value="1"/>
</dbReference>
<accession>A0AA38THE4</accession>
<dbReference type="Proteomes" id="UP001172457">
    <property type="component" value="Chromosome 4"/>
</dbReference>
<reference evidence="1" key="1">
    <citation type="submission" date="2023-03" db="EMBL/GenBank/DDBJ databases">
        <title>Chromosome-scale reference genome and RAD-based genetic map of yellow starthistle (Centaurea solstitialis) reveal putative structural variation and QTLs associated with invader traits.</title>
        <authorList>
            <person name="Reatini B."/>
            <person name="Cang F.A."/>
            <person name="Jiang Q."/>
            <person name="Mckibben M.T.W."/>
            <person name="Barker M.S."/>
            <person name="Rieseberg L.H."/>
            <person name="Dlugosch K.M."/>
        </authorList>
    </citation>
    <scope>NUCLEOTIDE SEQUENCE</scope>
    <source>
        <strain evidence="1">CAN-66</strain>
        <tissue evidence="1">Leaf</tissue>
    </source>
</reference>
<comment type="caution">
    <text evidence="1">The sequence shown here is derived from an EMBL/GenBank/DDBJ whole genome shotgun (WGS) entry which is preliminary data.</text>
</comment>
<dbReference type="Pfam" id="PF04749">
    <property type="entry name" value="PLAC8"/>
    <property type="match status" value="1"/>
</dbReference>